<keyword evidence="5" id="KW-1185">Reference proteome</keyword>
<dbReference type="InterPro" id="IPR001638">
    <property type="entry name" value="Solute-binding_3/MltF_N"/>
</dbReference>
<feature type="signal peptide" evidence="2">
    <location>
        <begin position="1"/>
        <end position="32"/>
    </location>
</feature>
<reference evidence="4 5" key="1">
    <citation type="submission" date="2020-08" db="EMBL/GenBank/DDBJ databases">
        <title>Genomic Encyclopedia of Type Strains, Phase IV (KMG-IV): sequencing the most valuable type-strain genomes for metagenomic binning, comparative biology and taxonomic classification.</title>
        <authorList>
            <person name="Goeker M."/>
        </authorList>
    </citation>
    <scope>NUCLEOTIDE SEQUENCE [LARGE SCALE GENOMIC DNA]</scope>
    <source>
        <strain evidence="4 5">DSM 11590</strain>
    </source>
</reference>
<dbReference type="PANTHER" id="PTHR35936:SF35">
    <property type="entry name" value="L-CYSTINE-BINDING PROTEIN TCYJ"/>
    <property type="match status" value="1"/>
</dbReference>
<name>A0A7W9ZI04_NOVIT</name>
<organism evidence="4 5">
    <name type="scientific">Novispirillum itersonii</name>
    <name type="common">Aquaspirillum itersonii</name>
    <dbReference type="NCBI Taxonomy" id="189"/>
    <lineage>
        <taxon>Bacteria</taxon>
        <taxon>Pseudomonadati</taxon>
        <taxon>Pseudomonadota</taxon>
        <taxon>Alphaproteobacteria</taxon>
        <taxon>Rhodospirillales</taxon>
        <taxon>Novispirillaceae</taxon>
        <taxon>Novispirillum</taxon>
    </lineage>
</organism>
<evidence type="ECO:0000313" key="4">
    <source>
        <dbReference type="EMBL" id="MBB6211002.1"/>
    </source>
</evidence>
<proteinExistence type="predicted"/>
<dbReference type="EMBL" id="JACIIX010000008">
    <property type="protein sequence ID" value="MBB6211002.1"/>
    <property type="molecule type" value="Genomic_DNA"/>
</dbReference>
<dbReference type="SMART" id="SM00062">
    <property type="entry name" value="PBPb"/>
    <property type="match status" value="1"/>
</dbReference>
<dbReference type="Proteomes" id="UP000544872">
    <property type="component" value="Unassembled WGS sequence"/>
</dbReference>
<dbReference type="PANTHER" id="PTHR35936">
    <property type="entry name" value="MEMBRANE-BOUND LYTIC MUREIN TRANSGLYCOSYLASE F"/>
    <property type="match status" value="1"/>
</dbReference>
<dbReference type="RefSeq" id="WP_184263809.1">
    <property type="nucleotide sequence ID" value="NZ_JACIIX010000008.1"/>
</dbReference>
<dbReference type="Pfam" id="PF00497">
    <property type="entry name" value="SBP_bac_3"/>
    <property type="match status" value="1"/>
</dbReference>
<evidence type="ECO:0000256" key="2">
    <source>
        <dbReference type="SAM" id="SignalP"/>
    </source>
</evidence>
<evidence type="ECO:0000256" key="1">
    <source>
        <dbReference type="ARBA" id="ARBA00022729"/>
    </source>
</evidence>
<dbReference type="SUPFAM" id="SSF53850">
    <property type="entry name" value="Periplasmic binding protein-like II"/>
    <property type="match status" value="1"/>
</dbReference>
<comment type="caution">
    <text evidence="4">The sequence shown here is derived from an EMBL/GenBank/DDBJ whole genome shotgun (WGS) entry which is preliminary data.</text>
</comment>
<protein>
    <submittedName>
        <fullName evidence="4">Polar amino acid transport system substrate-binding protein</fullName>
    </submittedName>
</protein>
<evidence type="ECO:0000313" key="5">
    <source>
        <dbReference type="Proteomes" id="UP000544872"/>
    </source>
</evidence>
<sequence length="253" mass="27822">MRQGKTHSPARRLMPGAVVLMALMGGAAPALAADLACPDFAPFKMTGIPNSRPGIDVEVLGAVFASVQEPVRFQPVPWKRGLELARAGRVDGLCGCSRRPEREQEFLFSDVLGEHHQGLFTRGNGADSPYKALTDLKGRMVAVVRGYALQKDLQDSGAEVMEVVDDAQLVRVLSSGRVDAVYTYRDVFRYHVGQLGIPEGFIYHPIRVESYYLCLSRVLPSSADLMDRFNRGLKDLRQSGGYQKIWDSYGSGS</sequence>
<dbReference type="Gene3D" id="3.40.190.10">
    <property type="entry name" value="Periplasmic binding protein-like II"/>
    <property type="match status" value="2"/>
</dbReference>
<feature type="chain" id="PRO_5030998682" evidence="2">
    <location>
        <begin position="33"/>
        <end position="253"/>
    </location>
</feature>
<evidence type="ECO:0000259" key="3">
    <source>
        <dbReference type="SMART" id="SM00062"/>
    </source>
</evidence>
<gene>
    <name evidence="4" type="ORF">FHS48_002432</name>
</gene>
<dbReference type="AlphaFoldDB" id="A0A7W9ZI04"/>
<feature type="domain" description="Solute-binding protein family 3/N-terminal" evidence="3">
    <location>
        <begin position="38"/>
        <end position="253"/>
    </location>
</feature>
<keyword evidence="1 2" id="KW-0732">Signal</keyword>
<accession>A0A7W9ZI04</accession>